<sequence>MSISRGVVAAVVCSAVGLRHSHTPVYTFQYSRFFYPTTDNNKQFPIYRVMLKKINGKRHLNRTLLVMLLLFPEWTEFYREVGRWADGGWGWGATGVFNMAAELVEKRLQWKRLGSTRVIETNP</sequence>
<evidence type="ECO:0000313" key="1">
    <source>
        <dbReference type="EMBL" id="KAK7490275.1"/>
    </source>
</evidence>
<keyword evidence="2" id="KW-1185">Reference proteome</keyword>
<name>A0ABD0KSU1_9CAEN</name>
<accession>A0ABD0KSU1</accession>
<dbReference type="AlphaFoldDB" id="A0ABD0KSU1"/>
<comment type="caution">
    <text evidence="1">The sequence shown here is derived from an EMBL/GenBank/DDBJ whole genome shotgun (WGS) entry which is preliminary data.</text>
</comment>
<protein>
    <recommendedName>
        <fullName evidence="3">Secreted protein</fullName>
    </recommendedName>
</protein>
<gene>
    <name evidence="1" type="ORF">BaRGS_00018436</name>
</gene>
<dbReference type="Proteomes" id="UP001519460">
    <property type="component" value="Unassembled WGS sequence"/>
</dbReference>
<organism evidence="1 2">
    <name type="scientific">Batillaria attramentaria</name>
    <dbReference type="NCBI Taxonomy" id="370345"/>
    <lineage>
        <taxon>Eukaryota</taxon>
        <taxon>Metazoa</taxon>
        <taxon>Spiralia</taxon>
        <taxon>Lophotrochozoa</taxon>
        <taxon>Mollusca</taxon>
        <taxon>Gastropoda</taxon>
        <taxon>Caenogastropoda</taxon>
        <taxon>Sorbeoconcha</taxon>
        <taxon>Cerithioidea</taxon>
        <taxon>Batillariidae</taxon>
        <taxon>Batillaria</taxon>
    </lineage>
</organism>
<reference evidence="1 2" key="1">
    <citation type="journal article" date="2023" name="Sci. Data">
        <title>Genome assembly of the Korean intertidal mud-creeper Batillaria attramentaria.</title>
        <authorList>
            <person name="Patra A.K."/>
            <person name="Ho P.T."/>
            <person name="Jun S."/>
            <person name="Lee S.J."/>
            <person name="Kim Y."/>
            <person name="Won Y.J."/>
        </authorList>
    </citation>
    <scope>NUCLEOTIDE SEQUENCE [LARGE SCALE GENOMIC DNA]</scope>
    <source>
        <strain evidence="1">Wonlab-2016</strain>
    </source>
</reference>
<evidence type="ECO:0008006" key="3">
    <source>
        <dbReference type="Google" id="ProtNLM"/>
    </source>
</evidence>
<dbReference type="EMBL" id="JACVVK020000128">
    <property type="protein sequence ID" value="KAK7490275.1"/>
    <property type="molecule type" value="Genomic_DNA"/>
</dbReference>
<proteinExistence type="predicted"/>
<evidence type="ECO:0000313" key="2">
    <source>
        <dbReference type="Proteomes" id="UP001519460"/>
    </source>
</evidence>